<keyword evidence="5" id="KW-0012">Acyltransferase</keyword>
<dbReference type="EC" id="2.3.1.30" evidence="2"/>
<evidence type="ECO:0000313" key="6">
    <source>
        <dbReference type="EMBL" id="KAK4488116.1"/>
    </source>
</evidence>
<dbReference type="Pfam" id="PF00132">
    <property type="entry name" value="Hexapep"/>
    <property type="match status" value="1"/>
</dbReference>
<dbReference type="InterPro" id="IPR005881">
    <property type="entry name" value="Ser_O-AcTrfase"/>
</dbReference>
<keyword evidence="4" id="KW-0808">Transferase</keyword>
<gene>
    <name evidence="6" type="ORF">RD792_003858</name>
</gene>
<comment type="caution">
    <text evidence="6">The sequence shown here is derived from an EMBL/GenBank/DDBJ whole genome shotgun (WGS) entry which is preliminary data.</text>
</comment>
<evidence type="ECO:0000256" key="4">
    <source>
        <dbReference type="ARBA" id="ARBA00022679"/>
    </source>
</evidence>
<dbReference type="InterPro" id="IPR042122">
    <property type="entry name" value="Ser_AcTrfase_N_sf"/>
</dbReference>
<keyword evidence="3" id="KW-0028">Amino-acid biosynthesis</keyword>
<dbReference type="PANTHER" id="PTHR42811">
    <property type="entry name" value="SERINE ACETYLTRANSFERASE"/>
    <property type="match status" value="1"/>
</dbReference>
<dbReference type="InterPro" id="IPR045304">
    <property type="entry name" value="LbH_SAT"/>
</dbReference>
<accession>A0ABR0DFU9</accession>
<evidence type="ECO:0000256" key="1">
    <source>
        <dbReference type="ARBA" id="ARBA00007274"/>
    </source>
</evidence>
<protein>
    <recommendedName>
        <fullName evidence="2">serine O-acetyltransferase</fullName>
        <ecNumber evidence="2">2.3.1.30</ecNumber>
    </recommendedName>
</protein>
<evidence type="ECO:0000313" key="7">
    <source>
        <dbReference type="Proteomes" id="UP001291926"/>
    </source>
</evidence>
<dbReference type="InterPro" id="IPR001451">
    <property type="entry name" value="Hexapep"/>
</dbReference>
<dbReference type="Proteomes" id="UP001291926">
    <property type="component" value="Unassembled WGS sequence"/>
</dbReference>
<evidence type="ECO:0000256" key="3">
    <source>
        <dbReference type="ARBA" id="ARBA00022605"/>
    </source>
</evidence>
<dbReference type="Gene3D" id="1.10.3130.10">
    <property type="entry name" value="serine acetyltransferase, domain 1"/>
    <property type="match status" value="1"/>
</dbReference>
<organism evidence="6 7">
    <name type="scientific">Penstemon davidsonii</name>
    <dbReference type="NCBI Taxonomy" id="160366"/>
    <lineage>
        <taxon>Eukaryota</taxon>
        <taxon>Viridiplantae</taxon>
        <taxon>Streptophyta</taxon>
        <taxon>Embryophyta</taxon>
        <taxon>Tracheophyta</taxon>
        <taxon>Spermatophyta</taxon>
        <taxon>Magnoliopsida</taxon>
        <taxon>eudicotyledons</taxon>
        <taxon>Gunneridae</taxon>
        <taxon>Pentapetalae</taxon>
        <taxon>asterids</taxon>
        <taxon>lamiids</taxon>
        <taxon>Lamiales</taxon>
        <taxon>Plantaginaceae</taxon>
        <taxon>Cheloneae</taxon>
        <taxon>Penstemon</taxon>
    </lineage>
</organism>
<proteinExistence type="inferred from homology"/>
<comment type="similarity">
    <text evidence="1">Belongs to the transferase hexapeptide repeat family.</text>
</comment>
<sequence length="136" mass="14187">MQAQRVAHKLWTQDRHLFALSLQSRISDVFCADIRPGAIIGEGMVLLHGIGVVIGETAVVGENVSMSHHVTLGGTGKVAEGDRHPKIGDEVFIKASASVLGNIRIGKGAHIGVGSLVLKEVPEGAIATGSPARLRA</sequence>
<reference evidence="6 7" key="1">
    <citation type="journal article" date="2023" name="bioRxiv">
        <title>Genome report: Whole genome sequence and annotation of Penstemon davidsonii.</title>
        <authorList>
            <person name="Ostevik K.L."/>
            <person name="Alabady M."/>
            <person name="Zhang M."/>
            <person name="Rausher M.D."/>
        </authorList>
    </citation>
    <scope>NUCLEOTIDE SEQUENCE [LARGE SCALE GENOMIC DNA]</scope>
    <source>
        <strain evidence="6">DNT005</strain>
        <tissue evidence="6">Whole leaf</tissue>
    </source>
</reference>
<dbReference type="SUPFAM" id="SSF51161">
    <property type="entry name" value="Trimeric LpxA-like enzymes"/>
    <property type="match status" value="1"/>
</dbReference>
<dbReference type="Gene3D" id="2.160.10.10">
    <property type="entry name" value="Hexapeptide repeat proteins"/>
    <property type="match status" value="1"/>
</dbReference>
<dbReference type="EMBL" id="JAYDYQ010001088">
    <property type="protein sequence ID" value="KAK4488116.1"/>
    <property type="molecule type" value="Genomic_DNA"/>
</dbReference>
<keyword evidence="7" id="KW-1185">Reference proteome</keyword>
<dbReference type="InterPro" id="IPR011004">
    <property type="entry name" value="Trimer_LpxA-like_sf"/>
</dbReference>
<evidence type="ECO:0000256" key="2">
    <source>
        <dbReference type="ARBA" id="ARBA00013266"/>
    </source>
</evidence>
<dbReference type="CDD" id="cd03354">
    <property type="entry name" value="LbH_SAT"/>
    <property type="match status" value="1"/>
</dbReference>
<evidence type="ECO:0000256" key="5">
    <source>
        <dbReference type="ARBA" id="ARBA00023315"/>
    </source>
</evidence>
<dbReference type="PIRSF" id="PIRSF000441">
    <property type="entry name" value="CysE"/>
    <property type="match status" value="1"/>
</dbReference>
<name>A0ABR0DFU9_9LAMI</name>